<dbReference type="EMBL" id="RXIC02000019">
    <property type="protein sequence ID" value="KAB1226207.1"/>
    <property type="molecule type" value="Genomic_DNA"/>
</dbReference>
<protein>
    <submittedName>
        <fullName evidence="1">Uncharacterized protein</fullName>
    </submittedName>
</protein>
<reference evidence="1 2" key="1">
    <citation type="journal article" date="2019" name="Plant Biotechnol. J.">
        <title>The red bayberry genome and genetic basis of sex determination.</title>
        <authorList>
            <person name="Jia H.M."/>
            <person name="Jia H.J."/>
            <person name="Cai Q.L."/>
            <person name="Wang Y."/>
            <person name="Zhao H.B."/>
            <person name="Yang W.F."/>
            <person name="Wang G.Y."/>
            <person name="Li Y.H."/>
            <person name="Zhan D.L."/>
            <person name="Shen Y.T."/>
            <person name="Niu Q.F."/>
            <person name="Chang L."/>
            <person name="Qiu J."/>
            <person name="Zhao L."/>
            <person name="Xie H.B."/>
            <person name="Fu W.Y."/>
            <person name="Jin J."/>
            <person name="Li X.W."/>
            <person name="Jiao Y."/>
            <person name="Zhou C.C."/>
            <person name="Tu T."/>
            <person name="Chai C.Y."/>
            <person name="Gao J.L."/>
            <person name="Fan L.J."/>
            <person name="van de Weg E."/>
            <person name="Wang J.Y."/>
            <person name="Gao Z.S."/>
        </authorList>
    </citation>
    <scope>NUCLEOTIDE SEQUENCE [LARGE SCALE GENOMIC DNA]</scope>
    <source>
        <tissue evidence="1">Leaves</tissue>
    </source>
</reference>
<gene>
    <name evidence="1" type="ORF">CJ030_MR1G029180</name>
</gene>
<dbReference type="InterPro" id="IPR011990">
    <property type="entry name" value="TPR-like_helical_dom_sf"/>
</dbReference>
<organism evidence="1 2">
    <name type="scientific">Morella rubra</name>
    <name type="common">Chinese bayberry</name>
    <dbReference type="NCBI Taxonomy" id="262757"/>
    <lineage>
        <taxon>Eukaryota</taxon>
        <taxon>Viridiplantae</taxon>
        <taxon>Streptophyta</taxon>
        <taxon>Embryophyta</taxon>
        <taxon>Tracheophyta</taxon>
        <taxon>Spermatophyta</taxon>
        <taxon>Magnoliopsida</taxon>
        <taxon>eudicotyledons</taxon>
        <taxon>Gunneridae</taxon>
        <taxon>Pentapetalae</taxon>
        <taxon>rosids</taxon>
        <taxon>fabids</taxon>
        <taxon>Fagales</taxon>
        <taxon>Myricaceae</taxon>
        <taxon>Morella</taxon>
    </lineage>
</organism>
<dbReference type="Gene3D" id="1.25.40.10">
    <property type="entry name" value="Tetratricopeptide repeat domain"/>
    <property type="match status" value="1"/>
</dbReference>
<dbReference type="OrthoDB" id="185373at2759"/>
<name>A0A6A1WR05_9ROSI</name>
<evidence type="ECO:0000313" key="1">
    <source>
        <dbReference type="EMBL" id="KAB1226207.1"/>
    </source>
</evidence>
<accession>A0A6A1WR05</accession>
<sequence length="95" mass="10966">MKPNINMLSQLPPRFTAEELSNVITLQEDPKVCLELFNWASQQHRFRHDVCSYHITIKKLGAAKMYQEMDDVVNQVLADVGSEALEARKLNCQYI</sequence>
<keyword evidence="2" id="KW-1185">Reference proteome</keyword>
<dbReference type="Proteomes" id="UP000516437">
    <property type="component" value="Chromosome 1"/>
</dbReference>
<dbReference type="AlphaFoldDB" id="A0A6A1WR05"/>
<evidence type="ECO:0000313" key="2">
    <source>
        <dbReference type="Proteomes" id="UP000516437"/>
    </source>
</evidence>
<comment type="caution">
    <text evidence="1">The sequence shown here is derived from an EMBL/GenBank/DDBJ whole genome shotgun (WGS) entry which is preliminary data.</text>
</comment>
<proteinExistence type="predicted"/>